<evidence type="ECO:0000313" key="7">
    <source>
        <dbReference type="Proteomes" id="UP001344906"/>
    </source>
</evidence>
<evidence type="ECO:0000259" key="5">
    <source>
        <dbReference type="PROSITE" id="PS50932"/>
    </source>
</evidence>
<comment type="caution">
    <text evidence="6">The sequence shown here is derived from an EMBL/GenBank/DDBJ whole genome shotgun (WGS) entry which is preliminary data.</text>
</comment>
<dbReference type="EMBL" id="BSRI01000001">
    <property type="protein sequence ID" value="GLV54211.1"/>
    <property type="molecule type" value="Genomic_DNA"/>
</dbReference>
<evidence type="ECO:0000256" key="4">
    <source>
        <dbReference type="ARBA" id="ARBA00023163"/>
    </source>
</evidence>
<keyword evidence="3" id="KW-0238">DNA-binding</keyword>
<dbReference type="InterPro" id="IPR000843">
    <property type="entry name" value="HTH_LacI"/>
</dbReference>
<dbReference type="SUPFAM" id="SSF47413">
    <property type="entry name" value="lambda repressor-like DNA-binding domains"/>
    <property type="match status" value="1"/>
</dbReference>
<dbReference type="Gene3D" id="3.40.50.2300">
    <property type="match status" value="2"/>
</dbReference>
<dbReference type="PANTHER" id="PTHR30146:SF148">
    <property type="entry name" value="HTH-TYPE TRANSCRIPTIONAL REPRESSOR PURR-RELATED"/>
    <property type="match status" value="1"/>
</dbReference>
<dbReference type="Pfam" id="PF00356">
    <property type="entry name" value="LacI"/>
    <property type="match status" value="1"/>
</dbReference>
<dbReference type="InterPro" id="IPR028082">
    <property type="entry name" value="Peripla_BP_I"/>
</dbReference>
<dbReference type="PANTHER" id="PTHR30146">
    <property type="entry name" value="LACI-RELATED TRANSCRIPTIONAL REPRESSOR"/>
    <property type="match status" value="1"/>
</dbReference>
<dbReference type="SMART" id="SM00354">
    <property type="entry name" value="HTH_LACI"/>
    <property type="match status" value="1"/>
</dbReference>
<organism evidence="6 7">
    <name type="scientific">Dictyobacter halimunensis</name>
    <dbReference type="NCBI Taxonomy" id="3026934"/>
    <lineage>
        <taxon>Bacteria</taxon>
        <taxon>Bacillati</taxon>
        <taxon>Chloroflexota</taxon>
        <taxon>Ktedonobacteria</taxon>
        <taxon>Ktedonobacterales</taxon>
        <taxon>Dictyobacteraceae</taxon>
        <taxon>Dictyobacter</taxon>
    </lineage>
</organism>
<evidence type="ECO:0000256" key="3">
    <source>
        <dbReference type="ARBA" id="ARBA00023125"/>
    </source>
</evidence>
<dbReference type="Pfam" id="PF13377">
    <property type="entry name" value="Peripla_BP_3"/>
    <property type="match status" value="1"/>
</dbReference>
<keyword evidence="4" id="KW-0804">Transcription</keyword>
<dbReference type="Gene3D" id="1.10.260.40">
    <property type="entry name" value="lambda repressor-like DNA-binding domains"/>
    <property type="match status" value="1"/>
</dbReference>
<evidence type="ECO:0000313" key="6">
    <source>
        <dbReference type="EMBL" id="GLV54211.1"/>
    </source>
</evidence>
<accession>A0ABQ6FKP2</accession>
<keyword evidence="1" id="KW-0678">Repressor</keyword>
<protein>
    <submittedName>
        <fullName evidence="6">Catabolite control protein A</fullName>
    </submittedName>
</protein>
<dbReference type="InterPro" id="IPR046335">
    <property type="entry name" value="LacI/GalR-like_sensor"/>
</dbReference>
<evidence type="ECO:0000256" key="2">
    <source>
        <dbReference type="ARBA" id="ARBA00023015"/>
    </source>
</evidence>
<dbReference type="RefSeq" id="WP_338247916.1">
    <property type="nucleotide sequence ID" value="NZ_BSRI01000001.1"/>
</dbReference>
<dbReference type="PROSITE" id="PS50932">
    <property type="entry name" value="HTH_LACI_2"/>
    <property type="match status" value="1"/>
</dbReference>
<dbReference type="CDD" id="cd01392">
    <property type="entry name" value="HTH_LacI"/>
    <property type="match status" value="1"/>
</dbReference>
<dbReference type="Proteomes" id="UP001344906">
    <property type="component" value="Unassembled WGS sequence"/>
</dbReference>
<name>A0ABQ6FKP2_9CHLR</name>
<evidence type="ECO:0000256" key="1">
    <source>
        <dbReference type="ARBA" id="ARBA00022491"/>
    </source>
</evidence>
<gene>
    <name evidence="6" type="ORF">KDH_10590</name>
</gene>
<sequence>MRIKLRDIADKVNVSTATVSRVLNDNPNVDERTRTAVLQAIRDLGYPLPEAKRYGTSKDSQRIIVATLGSIQRDAEGGSTKQQAYSTNSYTELVVNGIEAITLRFGMQMHIQRVIVDDPTSQSLAQLLQSDGVIIIGGIVDLRIIDALEQAHVPIVLAAAHLHKREINCVHGDYLNGASQAVQALASSGRRRIVFVNGPPTTTTSHDKLAGYRLGLSEAGLYYDEQLVVTATEFHPRAGYEATEALLSNTRDFNAILYASDNQAIGGLRALKEARIKVPEQVSIVGFYDEPFAQFTDPPLSSIYLDWHRVGEIAALRLVTLLKGIDEERMRIILPMKFNARASTTGISTRF</sequence>
<dbReference type="SUPFAM" id="SSF53822">
    <property type="entry name" value="Periplasmic binding protein-like I"/>
    <property type="match status" value="1"/>
</dbReference>
<dbReference type="PROSITE" id="PS00356">
    <property type="entry name" value="HTH_LACI_1"/>
    <property type="match status" value="1"/>
</dbReference>
<proteinExistence type="predicted"/>
<keyword evidence="7" id="KW-1185">Reference proteome</keyword>
<dbReference type="CDD" id="cd06267">
    <property type="entry name" value="PBP1_LacI_sugar_binding-like"/>
    <property type="match status" value="1"/>
</dbReference>
<dbReference type="InterPro" id="IPR010982">
    <property type="entry name" value="Lambda_DNA-bd_dom_sf"/>
</dbReference>
<reference evidence="6 7" key="1">
    <citation type="submission" date="2023-02" db="EMBL/GenBank/DDBJ databases">
        <title>Dictyobacter halimunensis sp. nov., a new member of the class Ktedonobacteria from forest soil in a geothermal area.</title>
        <authorList>
            <person name="Rachmania M.K."/>
            <person name="Ningsih F."/>
            <person name="Sakai Y."/>
            <person name="Yabe S."/>
            <person name="Yokota A."/>
            <person name="Sjamsuridzal W."/>
        </authorList>
    </citation>
    <scope>NUCLEOTIDE SEQUENCE [LARGE SCALE GENOMIC DNA]</scope>
    <source>
        <strain evidence="6 7">S3.2.2.5</strain>
    </source>
</reference>
<keyword evidence="2" id="KW-0805">Transcription regulation</keyword>
<feature type="domain" description="HTH lacI-type" evidence="5">
    <location>
        <begin position="3"/>
        <end position="46"/>
    </location>
</feature>